<evidence type="ECO:0000256" key="1">
    <source>
        <dbReference type="SAM" id="Phobius"/>
    </source>
</evidence>
<organism evidence="2 3">
    <name type="scientific">Candidatus Enterococcus ferrettii</name>
    <dbReference type="NCBI Taxonomy" id="2815324"/>
    <lineage>
        <taxon>Bacteria</taxon>
        <taxon>Bacillati</taxon>
        <taxon>Bacillota</taxon>
        <taxon>Bacilli</taxon>
        <taxon>Lactobacillales</taxon>
        <taxon>Enterococcaceae</taxon>
        <taxon>Enterococcus</taxon>
    </lineage>
</organism>
<protein>
    <submittedName>
        <fullName evidence="2">Uncharacterized protein</fullName>
    </submittedName>
</protein>
<evidence type="ECO:0000313" key="2">
    <source>
        <dbReference type="EMBL" id="MEO1772191.1"/>
    </source>
</evidence>
<keyword evidence="3" id="KW-1185">Reference proteome</keyword>
<proteinExistence type="predicted"/>
<dbReference type="Proteomes" id="UP000664357">
    <property type="component" value="Unassembled WGS sequence"/>
</dbReference>
<comment type="caution">
    <text evidence="2">The sequence shown here is derived from an EMBL/GenBank/DDBJ whole genome shotgun (WGS) entry which is preliminary data.</text>
</comment>
<dbReference type="RefSeq" id="WP_207701903.1">
    <property type="nucleotide sequence ID" value="NZ_JAFREL020000004.1"/>
</dbReference>
<keyword evidence="1" id="KW-1133">Transmembrane helix</keyword>
<keyword evidence="1" id="KW-0472">Membrane</keyword>
<reference evidence="2 3" key="2">
    <citation type="submission" date="2024-02" db="EMBL/GenBank/DDBJ databases">
        <title>The Genome Sequence of Enterococcus sp. DIV0159.</title>
        <authorList>
            <person name="Earl A."/>
            <person name="Manson A."/>
            <person name="Gilmore M."/>
            <person name="Sanders J."/>
            <person name="Shea T."/>
            <person name="Howe W."/>
            <person name="Livny J."/>
            <person name="Cuomo C."/>
            <person name="Neafsey D."/>
            <person name="Birren B."/>
        </authorList>
    </citation>
    <scope>NUCLEOTIDE SEQUENCE [LARGE SCALE GENOMIC DNA]</scope>
    <source>
        <strain evidence="2 3">665A</strain>
    </source>
</reference>
<keyword evidence="1" id="KW-0812">Transmembrane</keyword>
<sequence length="139" mass="16405">MKSLFEEINDRMLGEVGQSVLTFLIQHKLLFLVLFACYGSLLLYSKVIYMYYIPGRIKQIILMNPGLPVKKLSEIWKQEKKKLPWYILIPSKNERWVKLASQSNGEYQLLYFNRKSSYASEQTMIENLYENLKGDFHLG</sequence>
<feature type="transmembrane region" description="Helical" evidence="1">
    <location>
        <begin position="29"/>
        <end position="53"/>
    </location>
</feature>
<accession>A0ABV0EU66</accession>
<dbReference type="EMBL" id="JAFREL020000004">
    <property type="protein sequence ID" value="MEO1772191.1"/>
    <property type="molecule type" value="Genomic_DNA"/>
</dbReference>
<gene>
    <name evidence="2" type="ORF">JZO67_004173</name>
</gene>
<name>A0ABV0EU66_9ENTE</name>
<evidence type="ECO:0000313" key="3">
    <source>
        <dbReference type="Proteomes" id="UP000664357"/>
    </source>
</evidence>
<reference evidence="2 3" key="1">
    <citation type="submission" date="2021-03" db="EMBL/GenBank/DDBJ databases">
        <authorList>
            <person name="Gilmore M.S."/>
            <person name="Schwartzman J."/>
            <person name="Van Tyne D."/>
            <person name="Martin M."/>
            <person name="Earl A.M."/>
            <person name="Manson A.L."/>
            <person name="Straub T."/>
            <person name="Salamzade R."/>
            <person name="Saavedra J."/>
            <person name="Lebreton F."/>
            <person name="Prichula J."/>
            <person name="Schaufler K."/>
            <person name="Gaca A."/>
            <person name="Sgardioli B."/>
            <person name="Wagenaar J."/>
            <person name="Strong T."/>
        </authorList>
    </citation>
    <scope>NUCLEOTIDE SEQUENCE [LARGE SCALE GENOMIC DNA]</scope>
    <source>
        <strain evidence="2 3">665A</strain>
    </source>
</reference>